<name>A0AA87ZGS8_FICCA</name>
<dbReference type="EMBL" id="BTGU01000006">
    <property type="protein sequence ID" value="GMN36569.1"/>
    <property type="molecule type" value="Genomic_DNA"/>
</dbReference>
<keyword evidence="2" id="KW-1185">Reference proteome</keyword>
<dbReference type="Proteomes" id="UP001187192">
    <property type="component" value="Unassembled WGS sequence"/>
</dbReference>
<protein>
    <submittedName>
        <fullName evidence="1">Uncharacterized protein</fullName>
    </submittedName>
</protein>
<evidence type="ECO:0000313" key="2">
    <source>
        <dbReference type="Proteomes" id="UP001187192"/>
    </source>
</evidence>
<proteinExistence type="predicted"/>
<gene>
    <name evidence="1" type="ORF">TIFTF001_006115</name>
</gene>
<evidence type="ECO:0000313" key="1">
    <source>
        <dbReference type="EMBL" id="GMN36569.1"/>
    </source>
</evidence>
<reference evidence="1" key="1">
    <citation type="submission" date="2023-07" db="EMBL/GenBank/DDBJ databases">
        <title>draft genome sequence of fig (Ficus carica).</title>
        <authorList>
            <person name="Takahashi T."/>
            <person name="Nishimura K."/>
        </authorList>
    </citation>
    <scope>NUCLEOTIDE SEQUENCE</scope>
</reference>
<dbReference type="AlphaFoldDB" id="A0AA87ZGS8"/>
<sequence>MFVVDDGVGGGRRQIRRSEKKLAELLRCRTGGCLTDGPRCSSRRGDPPHARSRAPTVIPCHHRRIRPPSGAPTVTPQ</sequence>
<comment type="caution">
    <text evidence="1">The sequence shown here is derived from an EMBL/GenBank/DDBJ whole genome shotgun (WGS) entry which is preliminary data.</text>
</comment>
<accession>A0AA87ZGS8</accession>
<organism evidence="1 2">
    <name type="scientific">Ficus carica</name>
    <name type="common">Common fig</name>
    <dbReference type="NCBI Taxonomy" id="3494"/>
    <lineage>
        <taxon>Eukaryota</taxon>
        <taxon>Viridiplantae</taxon>
        <taxon>Streptophyta</taxon>
        <taxon>Embryophyta</taxon>
        <taxon>Tracheophyta</taxon>
        <taxon>Spermatophyta</taxon>
        <taxon>Magnoliopsida</taxon>
        <taxon>eudicotyledons</taxon>
        <taxon>Gunneridae</taxon>
        <taxon>Pentapetalae</taxon>
        <taxon>rosids</taxon>
        <taxon>fabids</taxon>
        <taxon>Rosales</taxon>
        <taxon>Moraceae</taxon>
        <taxon>Ficeae</taxon>
        <taxon>Ficus</taxon>
    </lineage>
</organism>